<reference evidence="1 2" key="1">
    <citation type="submission" date="2016-10" db="EMBL/GenBank/DDBJ databases">
        <authorList>
            <person name="de Groot N.N."/>
        </authorList>
    </citation>
    <scope>NUCLEOTIDE SEQUENCE [LARGE SCALE GENOMIC DNA]</scope>
    <source>
        <strain evidence="1 2">DSM 18180</strain>
    </source>
</reference>
<evidence type="ECO:0000313" key="2">
    <source>
        <dbReference type="Proteomes" id="UP000182544"/>
    </source>
</evidence>
<keyword evidence="2" id="KW-1185">Reference proteome</keyword>
<dbReference type="EMBL" id="FPKV01000002">
    <property type="protein sequence ID" value="SFZ91335.1"/>
    <property type="molecule type" value="Genomic_DNA"/>
</dbReference>
<dbReference type="STRING" id="369401.SAMN05428642_1026"/>
<evidence type="ECO:0000313" key="1">
    <source>
        <dbReference type="EMBL" id="SFZ91335.1"/>
    </source>
</evidence>
<gene>
    <name evidence="1" type="ORF">SAMN05428642_1026</name>
</gene>
<dbReference type="Proteomes" id="UP000182544">
    <property type="component" value="Unassembled WGS sequence"/>
</dbReference>
<dbReference type="RefSeq" id="WP_072401025.1">
    <property type="nucleotide sequence ID" value="NZ_FPKV01000002.1"/>
</dbReference>
<accession>A0A1K2IG30</accession>
<dbReference type="OrthoDB" id="1426469at2"/>
<protein>
    <submittedName>
        <fullName evidence="1">Uncharacterized protein</fullName>
    </submittedName>
</protein>
<dbReference type="AlphaFoldDB" id="A0A1K2IG30"/>
<proteinExistence type="predicted"/>
<sequence length="242" mass="28620">MSEQTLHQFHLSLIPNLIKELYFFIPEKEIRPDIIETLDALKKYNFLNTVLVFDEYEGPIHYVAGRSNKQIILKEGDLEKNIFKLLEKKSEGNAHEFNYVLNKYFEFVETMFYIVKWMYHNPIEMIQTDSNLSGIFYVQYESHKKHFEVLVKTFYDSKETIPKGNFNAHDIIDTYFPHVVNNFKKKGPSLNLENWINKFKTNTPEKTTTPPLPTNKKDKKPLITEAKAEKILLQTFFNIGKK</sequence>
<organism evidence="1 2">
    <name type="scientific">Flaviramulus basaltis</name>
    <dbReference type="NCBI Taxonomy" id="369401"/>
    <lineage>
        <taxon>Bacteria</taxon>
        <taxon>Pseudomonadati</taxon>
        <taxon>Bacteroidota</taxon>
        <taxon>Flavobacteriia</taxon>
        <taxon>Flavobacteriales</taxon>
        <taxon>Flavobacteriaceae</taxon>
        <taxon>Flaviramulus</taxon>
    </lineage>
</organism>
<name>A0A1K2IG30_9FLAO</name>